<protein>
    <recommendedName>
        <fullName evidence="3">Phasin domain-containing protein</fullName>
    </recommendedName>
</protein>
<proteinExistence type="predicted"/>
<evidence type="ECO:0000313" key="1">
    <source>
        <dbReference type="EMBL" id="MDV3456854.1"/>
    </source>
</evidence>
<evidence type="ECO:0000313" key="2">
    <source>
        <dbReference type="Proteomes" id="UP001273531"/>
    </source>
</evidence>
<keyword evidence="2" id="KW-1185">Reference proteome</keyword>
<dbReference type="RefSeq" id="WP_317226023.1">
    <property type="nucleotide sequence ID" value="NZ_JAWJEJ010000001.1"/>
</dbReference>
<accession>A0ABU3Y6D5</accession>
<comment type="caution">
    <text evidence="1">The sequence shown here is derived from an EMBL/GenBank/DDBJ whole genome shotgun (WGS) entry which is preliminary data.</text>
</comment>
<name>A0ABU3Y6D5_9SPHN</name>
<evidence type="ECO:0008006" key="3">
    <source>
        <dbReference type="Google" id="ProtNLM"/>
    </source>
</evidence>
<dbReference type="EMBL" id="JAWJEJ010000001">
    <property type="protein sequence ID" value="MDV3456854.1"/>
    <property type="molecule type" value="Genomic_DNA"/>
</dbReference>
<gene>
    <name evidence="1" type="ORF">RZN05_07660</name>
</gene>
<sequence length="139" mass="14735">MTHGTPAGLVTAGIEDWGRLMRGGLDLWHLSMELAETLVASQAVIGARMQMLDAGLRGAGRMPHAEFGGLIREKTAAFDKAGTAAARVWTTPARGANGAPRGAMSMLDGWERSIASSRAWWAPLHAKAMSNARRLAARG</sequence>
<dbReference type="Proteomes" id="UP001273531">
    <property type="component" value="Unassembled WGS sequence"/>
</dbReference>
<organism evidence="1 2">
    <name type="scientific">Sphingomonas agrestis</name>
    <dbReference type="NCBI Taxonomy" id="3080540"/>
    <lineage>
        <taxon>Bacteria</taxon>
        <taxon>Pseudomonadati</taxon>
        <taxon>Pseudomonadota</taxon>
        <taxon>Alphaproteobacteria</taxon>
        <taxon>Sphingomonadales</taxon>
        <taxon>Sphingomonadaceae</taxon>
        <taxon>Sphingomonas</taxon>
    </lineage>
</organism>
<reference evidence="1 2" key="1">
    <citation type="submission" date="2023-10" db="EMBL/GenBank/DDBJ databases">
        <title>Sphingomonas sp. HF-S4 16S ribosomal RNA gene Genome sequencing and assembly.</title>
        <authorList>
            <person name="Lee H."/>
        </authorList>
    </citation>
    <scope>NUCLEOTIDE SEQUENCE [LARGE SCALE GENOMIC DNA]</scope>
    <source>
        <strain evidence="1 2">HF-S4</strain>
    </source>
</reference>